<dbReference type="EnsemblMetazoa" id="ENSAATROPT013589">
    <property type="protein sequence ID" value="ENSAATROPP012368"/>
    <property type="gene ID" value="ENSAATROPG011035"/>
</dbReference>
<evidence type="ECO:0000313" key="1">
    <source>
        <dbReference type="EnsemblMetazoa" id="ENSAATROPP012368"/>
    </source>
</evidence>
<proteinExistence type="predicted"/>
<reference evidence="1" key="1">
    <citation type="submission" date="2024-04" db="UniProtKB">
        <authorList>
            <consortium name="EnsemblMetazoa"/>
        </authorList>
    </citation>
    <scope>IDENTIFICATION</scope>
    <source>
        <strain evidence="1">EBRO</strain>
    </source>
</reference>
<sequence length="32" mass="3830">MYRILTSKMHKIKKKILTVQQFHDPQSSLLIC</sequence>
<accession>A0AAG5DNV4</accession>
<evidence type="ECO:0000313" key="2">
    <source>
        <dbReference type="Proteomes" id="UP000075880"/>
    </source>
</evidence>
<dbReference type="AlphaFoldDB" id="A0AAG5DNV4"/>
<organism evidence="1 2">
    <name type="scientific">Anopheles atroparvus</name>
    <name type="common">European mosquito</name>
    <dbReference type="NCBI Taxonomy" id="41427"/>
    <lineage>
        <taxon>Eukaryota</taxon>
        <taxon>Metazoa</taxon>
        <taxon>Ecdysozoa</taxon>
        <taxon>Arthropoda</taxon>
        <taxon>Hexapoda</taxon>
        <taxon>Insecta</taxon>
        <taxon>Pterygota</taxon>
        <taxon>Neoptera</taxon>
        <taxon>Endopterygota</taxon>
        <taxon>Diptera</taxon>
        <taxon>Nematocera</taxon>
        <taxon>Culicoidea</taxon>
        <taxon>Culicidae</taxon>
        <taxon>Anophelinae</taxon>
        <taxon>Anopheles</taxon>
    </lineage>
</organism>
<protein>
    <submittedName>
        <fullName evidence="1">Uncharacterized protein</fullName>
    </submittedName>
</protein>
<name>A0AAG5DNV4_ANOAO</name>
<dbReference type="Proteomes" id="UP000075880">
    <property type="component" value="Unassembled WGS sequence"/>
</dbReference>
<keyword evidence="2" id="KW-1185">Reference proteome</keyword>